<gene>
    <name evidence="2" type="ORF">CASFOL_026160</name>
</gene>
<comment type="caution">
    <text evidence="2">The sequence shown here is derived from an EMBL/GenBank/DDBJ whole genome shotgun (WGS) entry which is preliminary data.</text>
</comment>
<dbReference type="PANTHER" id="PTHR48258">
    <property type="entry name" value="DUF4218 DOMAIN-CONTAINING PROTEIN-RELATED"/>
    <property type="match status" value="1"/>
</dbReference>
<evidence type="ECO:0000313" key="2">
    <source>
        <dbReference type="EMBL" id="KAL3629848.1"/>
    </source>
</evidence>
<accession>A0ABD3CIU1</accession>
<name>A0ABD3CIU1_9LAMI</name>
<dbReference type="PANTHER" id="PTHR48258:SF6">
    <property type="entry name" value="LEUCINE-RICH REPEAT DOMAIN, L DOMAIN-CONTAINING PROTEIN"/>
    <property type="match status" value="1"/>
</dbReference>
<dbReference type="AlphaFoldDB" id="A0ABD3CIU1"/>
<evidence type="ECO:0000313" key="3">
    <source>
        <dbReference type="Proteomes" id="UP001632038"/>
    </source>
</evidence>
<protein>
    <recommendedName>
        <fullName evidence="1">DUF4218 domain-containing protein</fullName>
    </recommendedName>
</protein>
<dbReference type="Proteomes" id="UP001632038">
    <property type="component" value="Unassembled WGS sequence"/>
</dbReference>
<dbReference type="Pfam" id="PF13960">
    <property type="entry name" value="DUF4218"/>
    <property type="match status" value="1"/>
</dbReference>
<sequence length="113" mass="12934">MVHLSIHLPDEALLGGPVQFRWIYPIERFLCGLKQSVRNKARPEGSVAEAYIAKECLTFCSMYLKGIEIRFNLDDRNNDIEFDDSLSIFEQKCRHVEATTLVNLSAEDIKSIT</sequence>
<evidence type="ECO:0000259" key="1">
    <source>
        <dbReference type="Pfam" id="PF13960"/>
    </source>
</evidence>
<dbReference type="InterPro" id="IPR025452">
    <property type="entry name" value="DUF4218"/>
</dbReference>
<keyword evidence="3" id="KW-1185">Reference proteome</keyword>
<reference evidence="3" key="1">
    <citation type="journal article" date="2024" name="IScience">
        <title>Strigolactones Initiate the Formation of Haustorium-like Structures in Castilleja.</title>
        <authorList>
            <person name="Buerger M."/>
            <person name="Peterson D."/>
            <person name="Chory J."/>
        </authorList>
    </citation>
    <scope>NUCLEOTIDE SEQUENCE [LARGE SCALE GENOMIC DNA]</scope>
</reference>
<dbReference type="EMBL" id="JAVIJP010000033">
    <property type="protein sequence ID" value="KAL3629848.1"/>
    <property type="molecule type" value="Genomic_DNA"/>
</dbReference>
<proteinExistence type="predicted"/>
<feature type="domain" description="DUF4218" evidence="1">
    <location>
        <begin position="1"/>
        <end position="77"/>
    </location>
</feature>
<organism evidence="2 3">
    <name type="scientific">Castilleja foliolosa</name>
    <dbReference type="NCBI Taxonomy" id="1961234"/>
    <lineage>
        <taxon>Eukaryota</taxon>
        <taxon>Viridiplantae</taxon>
        <taxon>Streptophyta</taxon>
        <taxon>Embryophyta</taxon>
        <taxon>Tracheophyta</taxon>
        <taxon>Spermatophyta</taxon>
        <taxon>Magnoliopsida</taxon>
        <taxon>eudicotyledons</taxon>
        <taxon>Gunneridae</taxon>
        <taxon>Pentapetalae</taxon>
        <taxon>asterids</taxon>
        <taxon>lamiids</taxon>
        <taxon>Lamiales</taxon>
        <taxon>Orobanchaceae</taxon>
        <taxon>Pedicularideae</taxon>
        <taxon>Castillejinae</taxon>
        <taxon>Castilleja</taxon>
    </lineage>
</organism>